<dbReference type="Proteomes" id="UP001165085">
    <property type="component" value="Unassembled WGS sequence"/>
</dbReference>
<dbReference type="OrthoDB" id="10326895at2759"/>
<evidence type="ECO:0000313" key="3">
    <source>
        <dbReference type="Proteomes" id="UP001165085"/>
    </source>
</evidence>
<keyword evidence="3" id="KW-1185">Reference proteome</keyword>
<organism evidence="2 3">
    <name type="scientific">Triparma strigata</name>
    <dbReference type="NCBI Taxonomy" id="1606541"/>
    <lineage>
        <taxon>Eukaryota</taxon>
        <taxon>Sar</taxon>
        <taxon>Stramenopiles</taxon>
        <taxon>Ochrophyta</taxon>
        <taxon>Bolidophyceae</taxon>
        <taxon>Parmales</taxon>
        <taxon>Triparmaceae</taxon>
        <taxon>Triparma</taxon>
    </lineage>
</organism>
<evidence type="ECO:0000313" key="2">
    <source>
        <dbReference type="EMBL" id="GMH75306.1"/>
    </source>
</evidence>
<dbReference type="EMBL" id="BRXY01000188">
    <property type="protein sequence ID" value="GMH75306.1"/>
    <property type="molecule type" value="Genomic_DNA"/>
</dbReference>
<accession>A0A9W7ALV0</accession>
<protein>
    <submittedName>
        <fullName evidence="2">Uncharacterized protein</fullName>
    </submittedName>
</protein>
<dbReference type="AlphaFoldDB" id="A0A9W7ALV0"/>
<reference evidence="3" key="1">
    <citation type="journal article" date="2023" name="Commun. Biol.">
        <title>Genome analysis of Parmales, the sister group of diatoms, reveals the evolutionary specialization of diatoms from phago-mixotrophs to photoautotrophs.</title>
        <authorList>
            <person name="Ban H."/>
            <person name="Sato S."/>
            <person name="Yoshikawa S."/>
            <person name="Yamada K."/>
            <person name="Nakamura Y."/>
            <person name="Ichinomiya M."/>
            <person name="Sato N."/>
            <person name="Blanc-Mathieu R."/>
            <person name="Endo H."/>
            <person name="Kuwata A."/>
            <person name="Ogata H."/>
        </authorList>
    </citation>
    <scope>NUCLEOTIDE SEQUENCE [LARGE SCALE GENOMIC DNA]</scope>
    <source>
        <strain evidence="3">NIES 3701</strain>
    </source>
</reference>
<feature type="signal peptide" evidence="1">
    <location>
        <begin position="1"/>
        <end position="24"/>
    </location>
</feature>
<evidence type="ECO:0000256" key="1">
    <source>
        <dbReference type="SAM" id="SignalP"/>
    </source>
</evidence>
<gene>
    <name evidence="2" type="ORF">TrST_g7972</name>
</gene>
<sequence length="404" mass="44391">MRIYALASLHFLHFLFFFISHAESVDYTRLQPSAVNYPAEARNYPEAPNTLYITNRNGGLAAFNITSAKQFDLLSMWANDLPLEGQDRLGDFLVVTELARGPNGNYPNSSGPKLHFFDLSNEGSPSFSLCPFQSLDLSTYLDAILHVKLTKLPSDELFAVITAGFATNVQGGVVFVNVTSQYNTLKEDTETPFVKILETSVEQPEGIILSPTSPTTALIGGIKSDKIGVIDFSDVSNPFIVEERQDYGKQLVGAKKSDQPFATNLNENYVVLAQWGASGGVMVLDCTDSSNPRIVDETGWYHSLSLSYSNRVKLYKDFILLPLEQPIGGFATVQLGVDGKLGDVQEEHYPLDELGEGDDVVDQSKSYCLAINEGGWVYSFVAETNAVYVYCLYDVAGVNNKNCS</sequence>
<keyword evidence="1" id="KW-0732">Signal</keyword>
<feature type="chain" id="PRO_5040836156" evidence="1">
    <location>
        <begin position="25"/>
        <end position="404"/>
    </location>
</feature>
<comment type="caution">
    <text evidence="2">The sequence shown here is derived from an EMBL/GenBank/DDBJ whole genome shotgun (WGS) entry which is preliminary data.</text>
</comment>
<proteinExistence type="predicted"/>
<name>A0A9W7ALV0_9STRA</name>